<evidence type="ECO:0000313" key="3">
    <source>
        <dbReference type="EMBL" id="CAE0142013.1"/>
    </source>
</evidence>
<dbReference type="EMBL" id="HBHX01061718">
    <property type="protein sequence ID" value="CAE0142013.1"/>
    <property type="molecule type" value="Transcribed_RNA"/>
</dbReference>
<dbReference type="AlphaFoldDB" id="A0A6T9M6M6"/>
<accession>A0A6T9M6M6</accession>
<feature type="region of interest" description="Disordered" evidence="1">
    <location>
        <begin position="1"/>
        <end position="31"/>
    </location>
</feature>
<protein>
    <submittedName>
        <fullName evidence="3">Uncharacterized protein</fullName>
    </submittedName>
</protein>
<dbReference type="EMBL" id="HBHX01061717">
    <property type="protein sequence ID" value="CAE0142012.1"/>
    <property type="molecule type" value="Transcribed_RNA"/>
</dbReference>
<evidence type="ECO:0000256" key="1">
    <source>
        <dbReference type="SAM" id="MobiDB-lite"/>
    </source>
</evidence>
<feature type="compositionally biased region" description="Basic and acidic residues" evidence="1">
    <location>
        <begin position="320"/>
        <end position="334"/>
    </location>
</feature>
<name>A0A6T9M6M6_9EUKA</name>
<organism evidence="3">
    <name type="scientific">Haptolina ericina</name>
    <dbReference type="NCBI Taxonomy" id="156174"/>
    <lineage>
        <taxon>Eukaryota</taxon>
        <taxon>Haptista</taxon>
        <taxon>Haptophyta</taxon>
        <taxon>Prymnesiophyceae</taxon>
        <taxon>Prymnesiales</taxon>
        <taxon>Prymnesiaceae</taxon>
        <taxon>Haptolina</taxon>
    </lineage>
</organism>
<feature type="compositionally biased region" description="Basic and acidic residues" evidence="1">
    <location>
        <begin position="74"/>
        <end position="89"/>
    </location>
</feature>
<feature type="region of interest" description="Disordered" evidence="1">
    <location>
        <begin position="320"/>
        <end position="376"/>
    </location>
</feature>
<feature type="region of interest" description="Disordered" evidence="1">
    <location>
        <begin position="70"/>
        <end position="96"/>
    </location>
</feature>
<gene>
    <name evidence="2" type="ORF">HERI1096_LOCUS34109</name>
    <name evidence="3" type="ORF">HERI1096_LOCUS34110</name>
</gene>
<proteinExistence type="predicted"/>
<sequence length="396" mass="44152">MSGVDGCTDTSLRKPERPKMPRATLHGRSNIGAGREFADQAAFDAAYRKYSADLRHYDDVLYPEYRSAKKRAARPADDGSRAIQRRRDNPTAAANHVDREREARSYYLEREEQATFLRLCSSCRDAAIVDAVQQWADANRPDGTDEWWLQVQRVAHAAQSILLSYNQLAVLTHPRCWSIDLAAVEEAWELSWLTKEIGDAARAAWAAAGSPYPMGDWTPAAFAPRRAELKRRLAQPMHKRDGSAWTSASFKSRQQLADAGFNVACKHARCCDVRGCWRYDTDHRSWSHPNASQGLHDAKGWPIAGARFCGVIHNRCQEAESRTDGSRHSLEDAGQRLTAPAQPQTQDESAVCCGNEQEGEAGKESDAGEEQGSVADELCEDRAVSIEHCECPRLPR</sequence>
<reference evidence="3" key="1">
    <citation type="submission" date="2021-01" db="EMBL/GenBank/DDBJ databases">
        <authorList>
            <person name="Corre E."/>
            <person name="Pelletier E."/>
            <person name="Niang G."/>
            <person name="Scheremetjew M."/>
            <person name="Finn R."/>
            <person name="Kale V."/>
            <person name="Holt S."/>
            <person name="Cochrane G."/>
            <person name="Meng A."/>
            <person name="Brown T."/>
            <person name="Cohen L."/>
        </authorList>
    </citation>
    <scope>NUCLEOTIDE SEQUENCE</scope>
    <source>
        <strain evidence="3">CCMP281</strain>
    </source>
</reference>
<evidence type="ECO:0000313" key="2">
    <source>
        <dbReference type="EMBL" id="CAE0142012.1"/>
    </source>
</evidence>